<dbReference type="AlphaFoldDB" id="A0A1H8K2M2"/>
<protein>
    <submittedName>
        <fullName evidence="1">Uncharacterized protein</fullName>
    </submittedName>
</protein>
<accession>A0A1H8K2M2</accession>
<sequence>MTETYFRVHWADTPDFNADNAWSGLWGSKWSTDGRQTRCHDCAGTGNYFGEQCKTCDGDGWEDALYGYSCCDSAEDLAAYFAEAGEPGDEGGRVIVFEGRRVGTGFDGEPLAVPTSIVEEMTWSEFKKRYTA</sequence>
<dbReference type="SUPFAM" id="SSF57938">
    <property type="entry name" value="DnaJ/Hsp40 cysteine-rich domain"/>
    <property type="match status" value="1"/>
</dbReference>
<dbReference type="EMBL" id="FOBF01000048">
    <property type="protein sequence ID" value="SEN87220.1"/>
    <property type="molecule type" value="Genomic_DNA"/>
</dbReference>
<dbReference type="OrthoDB" id="3540961at2"/>
<gene>
    <name evidence="1" type="ORF">SAMN05660976_08510</name>
</gene>
<reference evidence="1 2" key="1">
    <citation type="submission" date="2016-10" db="EMBL/GenBank/DDBJ databases">
        <authorList>
            <person name="de Groot N.N."/>
        </authorList>
    </citation>
    <scope>NUCLEOTIDE SEQUENCE [LARGE SCALE GENOMIC DNA]</scope>
    <source>
        <strain evidence="1 2">DSM 43357</strain>
    </source>
</reference>
<dbReference type="InterPro" id="IPR036410">
    <property type="entry name" value="HSP_DnaJ_Cys-rich_dom_sf"/>
</dbReference>
<proteinExistence type="predicted"/>
<name>A0A1H8K2M2_9ACTN</name>
<dbReference type="Proteomes" id="UP000198953">
    <property type="component" value="Unassembled WGS sequence"/>
</dbReference>
<organism evidence="1 2">
    <name type="scientific">Nonomuraea pusilla</name>
    <dbReference type="NCBI Taxonomy" id="46177"/>
    <lineage>
        <taxon>Bacteria</taxon>
        <taxon>Bacillati</taxon>
        <taxon>Actinomycetota</taxon>
        <taxon>Actinomycetes</taxon>
        <taxon>Streptosporangiales</taxon>
        <taxon>Streptosporangiaceae</taxon>
        <taxon>Nonomuraea</taxon>
    </lineage>
</organism>
<keyword evidence="2" id="KW-1185">Reference proteome</keyword>
<dbReference type="RefSeq" id="WP_091106091.1">
    <property type="nucleotide sequence ID" value="NZ_FOBF01000048.1"/>
</dbReference>
<evidence type="ECO:0000313" key="2">
    <source>
        <dbReference type="Proteomes" id="UP000198953"/>
    </source>
</evidence>
<evidence type="ECO:0000313" key="1">
    <source>
        <dbReference type="EMBL" id="SEN87220.1"/>
    </source>
</evidence>